<dbReference type="PROSITE" id="PS50966">
    <property type="entry name" value="ZF_SWIM"/>
    <property type="match status" value="1"/>
</dbReference>
<sequence length="262" mass="30720">MKNKYVVLDFETTGINKYYDEVVQVAIINQNEEILINELCKPKHHFTWVNAQKIHGISPAMVKDKPSFESYIEMIKNIFDSCDFIVCYNVAFEQGILKNYGINIDKYKFRDPMKEFAPIYGEVGYRGGYKWQSLSTCAKYFGYNFKAHDALEDVKATRFCFEQIKLFNINKESMSQPYLDRWKLLFKPWIIERGMKYYEDEKVELIYKNDERVVASVDGSTKYMVLIEIDKNKIKKIACDCPHASKGSNCKHMAAVLFKINE</sequence>
<dbReference type="EMBL" id="FOIN01000011">
    <property type="protein sequence ID" value="SET45021.1"/>
    <property type="molecule type" value="Genomic_DNA"/>
</dbReference>
<dbReference type="Proteomes" id="UP000198558">
    <property type="component" value="Unassembled WGS sequence"/>
</dbReference>
<evidence type="ECO:0000259" key="5">
    <source>
        <dbReference type="PROSITE" id="PS50966"/>
    </source>
</evidence>
<keyword evidence="1" id="KW-0540">Nuclease</keyword>
<proteinExistence type="predicted"/>
<evidence type="ECO:0000256" key="2">
    <source>
        <dbReference type="ARBA" id="ARBA00022801"/>
    </source>
</evidence>
<evidence type="ECO:0000256" key="4">
    <source>
        <dbReference type="PROSITE-ProRule" id="PRU00325"/>
    </source>
</evidence>
<evidence type="ECO:0000256" key="1">
    <source>
        <dbReference type="ARBA" id="ARBA00022722"/>
    </source>
</evidence>
<dbReference type="GO" id="GO:0003676">
    <property type="term" value="F:nucleic acid binding"/>
    <property type="evidence" value="ECO:0007669"/>
    <property type="project" value="InterPro"/>
</dbReference>
<keyword evidence="2" id="KW-0378">Hydrolase</keyword>
<evidence type="ECO:0000313" key="6">
    <source>
        <dbReference type="EMBL" id="SET45021.1"/>
    </source>
</evidence>
<gene>
    <name evidence="6" type="ORF">SAMN04489758_11156</name>
</gene>
<dbReference type="InterPro" id="IPR007527">
    <property type="entry name" value="Znf_SWIM"/>
</dbReference>
<name>A0A1I0EIQ1_9FIRM</name>
<keyword evidence="3" id="KW-0269">Exonuclease</keyword>
<dbReference type="Pfam" id="PF04434">
    <property type="entry name" value="SWIM"/>
    <property type="match status" value="1"/>
</dbReference>
<reference evidence="7" key="1">
    <citation type="submission" date="2016-10" db="EMBL/GenBank/DDBJ databases">
        <authorList>
            <person name="Varghese N."/>
            <person name="Submissions S."/>
        </authorList>
    </citation>
    <scope>NUCLEOTIDE SEQUENCE [LARGE SCALE GENOMIC DNA]</scope>
    <source>
        <strain evidence="7">DSM 1551</strain>
    </source>
</reference>
<accession>A0A1I0EIQ1</accession>
<dbReference type="Pfam" id="PF00929">
    <property type="entry name" value="RNase_T"/>
    <property type="match status" value="1"/>
</dbReference>
<evidence type="ECO:0000313" key="7">
    <source>
        <dbReference type="Proteomes" id="UP000198558"/>
    </source>
</evidence>
<dbReference type="CDD" id="cd06127">
    <property type="entry name" value="DEDDh"/>
    <property type="match status" value="1"/>
</dbReference>
<keyword evidence="4" id="KW-0862">Zinc</keyword>
<dbReference type="Gene3D" id="3.30.420.10">
    <property type="entry name" value="Ribonuclease H-like superfamily/Ribonuclease H"/>
    <property type="match status" value="1"/>
</dbReference>
<dbReference type="AlphaFoldDB" id="A0A1I0EIQ1"/>
<keyword evidence="4" id="KW-0863">Zinc-finger</keyword>
<keyword evidence="7" id="KW-1185">Reference proteome</keyword>
<dbReference type="GeneID" id="78288288"/>
<dbReference type="SUPFAM" id="SSF53098">
    <property type="entry name" value="Ribonuclease H-like"/>
    <property type="match status" value="1"/>
</dbReference>
<dbReference type="RefSeq" id="WP_092353624.1">
    <property type="nucleotide sequence ID" value="NZ_FOIN01000011.1"/>
</dbReference>
<dbReference type="GO" id="GO:0008408">
    <property type="term" value="F:3'-5' exonuclease activity"/>
    <property type="evidence" value="ECO:0007669"/>
    <property type="project" value="TreeGrafter"/>
</dbReference>
<dbReference type="PANTHER" id="PTHR30231:SF4">
    <property type="entry name" value="PROTEIN NEN2"/>
    <property type="match status" value="1"/>
</dbReference>
<dbReference type="GO" id="GO:0008270">
    <property type="term" value="F:zinc ion binding"/>
    <property type="evidence" value="ECO:0007669"/>
    <property type="project" value="UniProtKB-KW"/>
</dbReference>
<dbReference type="InterPro" id="IPR012337">
    <property type="entry name" value="RNaseH-like_sf"/>
</dbReference>
<dbReference type="InterPro" id="IPR036397">
    <property type="entry name" value="RNaseH_sf"/>
</dbReference>
<feature type="domain" description="SWIM-type" evidence="5">
    <location>
        <begin position="223"/>
        <end position="261"/>
    </location>
</feature>
<organism evidence="6 7">
    <name type="scientific">Thomasclavelia cocleata</name>
    <dbReference type="NCBI Taxonomy" id="69824"/>
    <lineage>
        <taxon>Bacteria</taxon>
        <taxon>Bacillati</taxon>
        <taxon>Bacillota</taxon>
        <taxon>Erysipelotrichia</taxon>
        <taxon>Erysipelotrichales</taxon>
        <taxon>Coprobacillaceae</taxon>
        <taxon>Thomasclavelia</taxon>
    </lineage>
</organism>
<keyword evidence="4" id="KW-0479">Metal-binding</keyword>
<dbReference type="PANTHER" id="PTHR30231">
    <property type="entry name" value="DNA POLYMERASE III SUBUNIT EPSILON"/>
    <property type="match status" value="1"/>
</dbReference>
<dbReference type="OrthoDB" id="9760715at2"/>
<evidence type="ECO:0000256" key="3">
    <source>
        <dbReference type="ARBA" id="ARBA00022839"/>
    </source>
</evidence>
<protein>
    <submittedName>
        <fullName evidence="6">SWIM zinc finger</fullName>
    </submittedName>
</protein>
<dbReference type="InterPro" id="IPR013520">
    <property type="entry name" value="Ribonucl_H"/>
</dbReference>
<dbReference type="SMART" id="SM00479">
    <property type="entry name" value="EXOIII"/>
    <property type="match status" value="1"/>
</dbReference>